<comment type="caution">
    <text evidence="1">The sequence shown here is derived from an EMBL/GenBank/DDBJ whole genome shotgun (WGS) entry which is preliminary data.</text>
</comment>
<name>K0SJV1_THAOC</name>
<accession>K0SJV1</accession>
<dbReference type="AlphaFoldDB" id="K0SJV1"/>
<sequence length="271" mass="29712">MPFIPTIDSIDAAGAGKSHAMRMPASAPRVNDVGSSFTTVASDCSDSLCSYPDLSAEGGCGRGKSSMIFRTQHESLLSGSTRKSDGNLQSMSPQGQAQVKFGTVEIRLYPFILGDSPSTTMGVPLSIDWAHSPEDTTSMDLEDYESRRVGDNARKSQADLRLPHLERESILLRSGLYTRTQLNLAEATLLEEKWHQEVSRKSRERQVRLEGMMRPISGAGRRISTLVRRRAKEEGPGAKHGNAANLDRSLGFRRDSFGRLLELDLSASART</sequence>
<dbReference type="OrthoDB" id="42292at2759"/>
<dbReference type="EMBL" id="AGNL01024319">
    <property type="protein sequence ID" value="EJK58742.1"/>
    <property type="molecule type" value="Genomic_DNA"/>
</dbReference>
<keyword evidence="2" id="KW-1185">Reference proteome</keyword>
<protein>
    <submittedName>
        <fullName evidence="1">Uncharacterized protein</fullName>
    </submittedName>
</protein>
<reference evidence="1 2" key="1">
    <citation type="journal article" date="2012" name="Genome Biol.">
        <title>Genome and low-iron response of an oceanic diatom adapted to chronic iron limitation.</title>
        <authorList>
            <person name="Lommer M."/>
            <person name="Specht M."/>
            <person name="Roy A.S."/>
            <person name="Kraemer L."/>
            <person name="Andreson R."/>
            <person name="Gutowska M.A."/>
            <person name="Wolf J."/>
            <person name="Bergner S.V."/>
            <person name="Schilhabel M.B."/>
            <person name="Klostermeier U.C."/>
            <person name="Beiko R.G."/>
            <person name="Rosenstiel P."/>
            <person name="Hippler M."/>
            <person name="Laroche J."/>
        </authorList>
    </citation>
    <scope>NUCLEOTIDE SEQUENCE [LARGE SCALE GENOMIC DNA]</scope>
    <source>
        <strain evidence="1 2">CCMP1005</strain>
    </source>
</reference>
<organism evidence="1 2">
    <name type="scientific">Thalassiosira oceanica</name>
    <name type="common">Marine diatom</name>
    <dbReference type="NCBI Taxonomy" id="159749"/>
    <lineage>
        <taxon>Eukaryota</taxon>
        <taxon>Sar</taxon>
        <taxon>Stramenopiles</taxon>
        <taxon>Ochrophyta</taxon>
        <taxon>Bacillariophyta</taxon>
        <taxon>Coscinodiscophyceae</taxon>
        <taxon>Thalassiosirophycidae</taxon>
        <taxon>Thalassiosirales</taxon>
        <taxon>Thalassiosiraceae</taxon>
        <taxon>Thalassiosira</taxon>
    </lineage>
</organism>
<evidence type="ECO:0000313" key="1">
    <source>
        <dbReference type="EMBL" id="EJK58742.1"/>
    </source>
</evidence>
<dbReference type="Proteomes" id="UP000266841">
    <property type="component" value="Unassembled WGS sequence"/>
</dbReference>
<gene>
    <name evidence="1" type="ORF">THAOC_21104</name>
</gene>
<proteinExistence type="predicted"/>
<evidence type="ECO:0000313" key="2">
    <source>
        <dbReference type="Proteomes" id="UP000266841"/>
    </source>
</evidence>